<reference evidence="2" key="1">
    <citation type="journal article" date="2019" name="Int. J. Syst. Evol. Microbiol.">
        <title>The Global Catalogue of Microorganisms (GCM) 10K type strain sequencing project: providing services to taxonomists for standard genome sequencing and annotation.</title>
        <authorList>
            <consortium name="The Broad Institute Genomics Platform"/>
            <consortium name="The Broad Institute Genome Sequencing Center for Infectious Disease"/>
            <person name="Wu L."/>
            <person name="Ma J."/>
        </authorList>
    </citation>
    <scope>NUCLEOTIDE SEQUENCE [LARGE SCALE GENOMIC DNA]</scope>
    <source>
        <strain evidence="2">CGMCC 4.7181</strain>
    </source>
</reference>
<dbReference type="RefSeq" id="WP_188699377.1">
    <property type="nucleotide sequence ID" value="NZ_BMMQ01000001.1"/>
</dbReference>
<evidence type="ECO:0000313" key="1">
    <source>
        <dbReference type="EMBL" id="GGO59021.1"/>
    </source>
</evidence>
<gene>
    <name evidence="1" type="ORF">GCM10010910_00970</name>
</gene>
<comment type="caution">
    <text evidence="1">The sequence shown here is derived from an EMBL/GenBank/DDBJ whole genome shotgun (WGS) entry which is preliminary data.</text>
</comment>
<accession>A0ABQ2MUH7</accession>
<name>A0ABQ2MUH7_9MICO</name>
<protein>
    <submittedName>
        <fullName evidence="1">Uncharacterized protein</fullName>
    </submittedName>
</protein>
<sequence length="67" mass="7352">MQTIGLHIGAGIDAMVSEPTPIGDEAEKQVRMARAKADIMREIALRTPPAEPSRFRRVLSFFGLADD</sequence>
<dbReference type="Proteomes" id="UP000638043">
    <property type="component" value="Unassembled WGS sequence"/>
</dbReference>
<proteinExistence type="predicted"/>
<dbReference type="EMBL" id="BMMQ01000001">
    <property type="protein sequence ID" value="GGO59021.1"/>
    <property type="molecule type" value="Genomic_DNA"/>
</dbReference>
<evidence type="ECO:0000313" key="2">
    <source>
        <dbReference type="Proteomes" id="UP000638043"/>
    </source>
</evidence>
<organism evidence="1 2">
    <name type="scientific">Microbacterium nanhaiense</name>
    <dbReference type="NCBI Taxonomy" id="1301026"/>
    <lineage>
        <taxon>Bacteria</taxon>
        <taxon>Bacillati</taxon>
        <taxon>Actinomycetota</taxon>
        <taxon>Actinomycetes</taxon>
        <taxon>Micrococcales</taxon>
        <taxon>Microbacteriaceae</taxon>
        <taxon>Microbacterium</taxon>
    </lineage>
</organism>
<keyword evidence="2" id="KW-1185">Reference proteome</keyword>